<dbReference type="Gene3D" id="2.120.10.30">
    <property type="entry name" value="TolB, C-terminal domain"/>
    <property type="match status" value="3"/>
</dbReference>
<dbReference type="Proteomes" id="UP000076079">
    <property type="component" value="Chromosome"/>
</dbReference>
<dbReference type="SMART" id="SM00220">
    <property type="entry name" value="S_TKc"/>
    <property type="match status" value="1"/>
</dbReference>
<keyword evidence="1 6" id="KW-0808">Transferase</keyword>
<dbReference type="GO" id="GO:0005524">
    <property type="term" value="F:ATP binding"/>
    <property type="evidence" value="ECO:0007669"/>
    <property type="project" value="UniProtKB-KW"/>
</dbReference>
<feature type="domain" description="Protein kinase" evidence="5">
    <location>
        <begin position="1"/>
        <end position="261"/>
    </location>
</feature>
<dbReference type="Gene3D" id="1.10.510.10">
    <property type="entry name" value="Transferase(Phosphotransferase) domain 1"/>
    <property type="match status" value="1"/>
</dbReference>
<dbReference type="InterPro" id="IPR008271">
    <property type="entry name" value="Ser/Thr_kinase_AS"/>
</dbReference>
<dbReference type="EMBL" id="CP015136">
    <property type="protein sequence ID" value="AMY11027.1"/>
    <property type="molecule type" value="Genomic_DNA"/>
</dbReference>
<gene>
    <name evidence="6" type="primary">pknB_17</name>
    <name evidence="6" type="ORF">LuPra_04271</name>
</gene>
<evidence type="ECO:0000256" key="4">
    <source>
        <dbReference type="ARBA" id="ARBA00022840"/>
    </source>
</evidence>
<reference evidence="7" key="2">
    <citation type="submission" date="2016-04" db="EMBL/GenBank/DDBJ databases">
        <title>First Complete Genome Sequence of a Subdivision 6 Acidobacterium.</title>
        <authorList>
            <person name="Huang S."/>
            <person name="Vieira S."/>
            <person name="Bunk B."/>
            <person name="Riedel T."/>
            <person name="Sproeer C."/>
            <person name="Overmann J."/>
        </authorList>
    </citation>
    <scope>NUCLEOTIDE SEQUENCE [LARGE SCALE GENOMIC DNA]</scope>
    <source>
        <strain evidence="7">DSM 100886 HEG_-6_39</strain>
    </source>
</reference>
<organism evidence="6 7">
    <name type="scientific">Luteitalea pratensis</name>
    <dbReference type="NCBI Taxonomy" id="1855912"/>
    <lineage>
        <taxon>Bacteria</taxon>
        <taxon>Pseudomonadati</taxon>
        <taxon>Acidobacteriota</taxon>
        <taxon>Vicinamibacteria</taxon>
        <taxon>Vicinamibacterales</taxon>
        <taxon>Vicinamibacteraceae</taxon>
        <taxon>Luteitalea</taxon>
    </lineage>
</organism>
<dbReference type="EC" id="2.7.11.1" evidence="6"/>
<dbReference type="SUPFAM" id="SSF82171">
    <property type="entry name" value="DPP6 N-terminal domain-like"/>
    <property type="match status" value="1"/>
</dbReference>
<protein>
    <submittedName>
        <fullName evidence="6">Serine/threonine-protein kinase PknB</fullName>
        <ecNumber evidence="6">2.7.11.1</ecNumber>
    </submittedName>
</protein>
<dbReference type="PANTHER" id="PTHR43289">
    <property type="entry name" value="MITOGEN-ACTIVATED PROTEIN KINASE KINASE KINASE 20-RELATED"/>
    <property type="match status" value="1"/>
</dbReference>
<dbReference type="PROSITE" id="PS50011">
    <property type="entry name" value="PROTEIN_KINASE_DOM"/>
    <property type="match status" value="1"/>
</dbReference>
<keyword evidence="4" id="KW-0067">ATP-binding</keyword>
<dbReference type="Pfam" id="PF00069">
    <property type="entry name" value="Pkinase"/>
    <property type="match status" value="1"/>
</dbReference>
<proteinExistence type="predicted"/>
<dbReference type="InterPro" id="IPR011042">
    <property type="entry name" value="6-blade_b-propeller_TolB-like"/>
</dbReference>
<evidence type="ECO:0000256" key="1">
    <source>
        <dbReference type="ARBA" id="ARBA00022679"/>
    </source>
</evidence>
<dbReference type="InterPro" id="IPR011009">
    <property type="entry name" value="Kinase-like_dom_sf"/>
</dbReference>
<dbReference type="GO" id="GO:0004674">
    <property type="term" value="F:protein serine/threonine kinase activity"/>
    <property type="evidence" value="ECO:0007669"/>
    <property type="project" value="UniProtKB-EC"/>
</dbReference>
<dbReference type="InterPro" id="IPR011659">
    <property type="entry name" value="WD40"/>
</dbReference>
<accession>A0A143PQP3</accession>
<dbReference type="CDD" id="cd14014">
    <property type="entry name" value="STKc_PknB_like"/>
    <property type="match status" value="1"/>
</dbReference>
<evidence type="ECO:0000256" key="2">
    <source>
        <dbReference type="ARBA" id="ARBA00022741"/>
    </source>
</evidence>
<dbReference type="Pfam" id="PF07676">
    <property type="entry name" value="PD40"/>
    <property type="match status" value="2"/>
</dbReference>
<keyword evidence="7" id="KW-1185">Reference proteome</keyword>
<dbReference type="PANTHER" id="PTHR43289:SF6">
    <property type="entry name" value="SERINE_THREONINE-PROTEIN KINASE NEKL-3"/>
    <property type="match status" value="1"/>
</dbReference>
<evidence type="ECO:0000313" key="7">
    <source>
        <dbReference type="Proteomes" id="UP000076079"/>
    </source>
</evidence>
<evidence type="ECO:0000259" key="5">
    <source>
        <dbReference type="PROSITE" id="PS50011"/>
    </source>
</evidence>
<keyword evidence="3 6" id="KW-0418">Kinase</keyword>
<sequence>MGEVYRARDTRLDRAVALKVLPENLAADASHHARFQREARIISSLNHPHVCALHDIGQHESRHYLVLELLEGETLAARLARGPLSQSQAVRVGAQIADALAAAHRHGLVHRDLKPANVMLTPSGVKLLDFGLAKPVSAEVVVTPLAATVGGGTPATAEGQIVGTLQYMAPEQVQGLPTDARTDIFALGAVLYEMMTGRKAFEAHTPAGLIASIMRSDPPAVSATVPGTPGSLDAVIERCLAKEPGERWQSAHDVKLQLEWLQSHATGAVASPPPATVHRRVWGASLAAAFAGGLVTATPLVVALWRSPAGPVDLVPRRLDMALPKDAALWTGAIPDVPEISPDGRWVAYGATVRGRRQLHLRSLASTESKVLLDNEDAAFPFWSPDSRALGFFAQASLKTISIGGGAARVLAPAPAPRGGSWGGGRILFALGRTSPTLPDPGGAGLYTIPETGGAPRRAEIPPLPGTLYFRPRLLPDGRSFLISTFPANQPAAALEAAERGHQGQSLRLAALDSRESRLIPEVEGPASARARFAVGHMIWARDAQLLTRAFDPRSGQFTAPEVVIAQGVRVYSVARDGTIVFQAQSSSPFTQPTWFDRKGVREGTLADPDAYGGLSLSPDGRRASVWMGSRAGNQDVWEVDLSTGVLSRMTSDPAIDSDATWAPDGTRVAFTSARSGTLAVYVKDVASGREELLAPMAGRPLVVDGWTPDGRALVVRQPGGRNTYIVTLDADRTLRPLVANAFTMDETQVSPDGRWAAYNSDESGAWEVYVARFPTFTSRRRVSTAGGVQPKWRRDGKELFYLALDSSMMSVPIDTSAELTVQRPIKLFDSGITPDPGLTQYGVTPDGQRFLALDRSGREGETLTVLLNWLTPENLGRR</sequence>
<dbReference type="Gene3D" id="3.30.200.20">
    <property type="entry name" value="Phosphorylase Kinase, domain 1"/>
    <property type="match status" value="1"/>
</dbReference>
<dbReference type="AlphaFoldDB" id="A0A143PQP3"/>
<keyword evidence="2" id="KW-0547">Nucleotide-binding</keyword>
<name>A0A143PQP3_LUTPR</name>
<evidence type="ECO:0000313" key="6">
    <source>
        <dbReference type="EMBL" id="AMY11027.1"/>
    </source>
</evidence>
<dbReference type="PROSITE" id="PS00108">
    <property type="entry name" value="PROTEIN_KINASE_ST"/>
    <property type="match status" value="1"/>
</dbReference>
<reference evidence="6 7" key="1">
    <citation type="journal article" date="2016" name="Genome Announc.">
        <title>First Complete Genome Sequence of a Subdivision 6 Acidobacterium Strain.</title>
        <authorList>
            <person name="Huang S."/>
            <person name="Vieira S."/>
            <person name="Bunk B."/>
            <person name="Riedel T."/>
            <person name="Sproer C."/>
            <person name="Overmann J."/>
        </authorList>
    </citation>
    <scope>NUCLEOTIDE SEQUENCE [LARGE SCALE GENOMIC DNA]</scope>
    <source>
        <strain evidence="7">DSM 100886 HEG_-6_39</strain>
    </source>
</reference>
<evidence type="ECO:0000256" key="3">
    <source>
        <dbReference type="ARBA" id="ARBA00022777"/>
    </source>
</evidence>
<dbReference type="SUPFAM" id="SSF56112">
    <property type="entry name" value="Protein kinase-like (PK-like)"/>
    <property type="match status" value="1"/>
</dbReference>
<dbReference type="InterPro" id="IPR000719">
    <property type="entry name" value="Prot_kinase_dom"/>
</dbReference>
<dbReference type="KEGG" id="abac:LuPra_04271"/>
<dbReference type="STRING" id="1855912.LuPra_04271"/>